<keyword evidence="2" id="KW-0238">DNA-binding</keyword>
<keyword evidence="3" id="KW-0804">Transcription</keyword>
<dbReference type="SUPFAM" id="SSF46785">
    <property type="entry name" value="Winged helix' DNA-binding domain"/>
    <property type="match status" value="1"/>
</dbReference>
<proteinExistence type="predicted"/>
<evidence type="ECO:0000313" key="5">
    <source>
        <dbReference type="EMBL" id="MBD2320044.1"/>
    </source>
</evidence>
<dbReference type="PANTHER" id="PTHR33204">
    <property type="entry name" value="TRANSCRIPTIONAL REGULATOR, MARR FAMILY"/>
    <property type="match status" value="1"/>
</dbReference>
<dbReference type="InterPro" id="IPR002577">
    <property type="entry name" value="HTH_HxlR"/>
</dbReference>
<keyword evidence="1" id="KW-0805">Transcription regulation</keyword>
<dbReference type="EMBL" id="JACJQY010000085">
    <property type="protein sequence ID" value="MBD2320044.1"/>
    <property type="molecule type" value="Genomic_DNA"/>
</dbReference>
<organism evidence="5 6">
    <name type="scientific">Phormidium tenue FACHB-1050</name>
    <dbReference type="NCBI Taxonomy" id="2692857"/>
    <lineage>
        <taxon>Bacteria</taxon>
        <taxon>Bacillati</taxon>
        <taxon>Cyanobacteriota</taxon>
        <taxon>Cyanophyceae</taxon>
        <taxon>Oscillatoriophycideae</taxon>
        <taxon>Oscillatoriales</taxon>
        <taxon>Oscillatoriaceae</taxon>
        <taxon>Phormidium</taxon>
    </lineage>
</organism>
<accession>A0ABR8CH59</accession>
<feature type="domain" description="HTH hxlR-type" evidence="4">
    <location>
        <begin position="1"/>
        <end position="94"/>
    </location>
</feature>
<evidence type="ECO:0000259" key="4">
    <source>
        <dbReference type="PROSITE" id="PS51118"/>
    </source>
</evidence>
<evidence type="ECO:0000313" key="6">
    <source>
        <dbReference type="Proteomes" id="UP000618445"/>
    </source>
</evidence>
<dbReference type="InterPro" id="IPR036390">
    <property type="entry name" value="WH_DNA-bd_sf"/>
</dbReference>
<name>A0ABR8CH59_9CYAN</name>
<reference evidence="5 6" key="1">
    <citation type="journal article" date="2020" name="ISME J.">
        <title>Comparative genomics reveals insights into cyanobacterial evolution and habitat adaptation.</title>
        <authorList>
            <person name="Chen M.Y."/>
            <person name="Teng W.K."/>
            <person name="Zhao L."/>
            <person name="Hu C.X."/>
            <person name="Zhou Y.K."/>
            <person name="Han B.P."/>
            <person name="Song L.R."/>
            <person name="Shu W.S."/>
        </authorList>
    </citation>
    <scope>NUCLEOTIDE SEQUENCE [LARGE SCALE GENOMIC DNA]</scope>
    <source>
        <strain evidence="5 6">FACHB-1050</strain>
    </source>
</reference>
<dbReference type="PROSITE" id="PS51118">
    <property type="entry name" value="HTH_HXLR"/>
    <property type="match status" value="1"/>
</dbReference>
<keyword evidence="6" id="KW-1185">Reference proteome</keyword>
<evidence type="ECO:0000256" key="3">
    <source>
        <dbReference type="ARBA" id="ARBA00023163"/>
    </source>
</evidence>
<dbReference type="Proteomes" id="UP000618445">
    <property type="component" value="Unassembled WGS sequence"/>
</dbReference>
<gene>
    <name evidence="5" type="ORF">H6G05_24825</name>
</gene>
<evidence type="ECO:0000256" key="1">
    <source>
        <dbReference type="ARBA" id="ARBA00023015"/>
    </source>
</evidence>
<protein>
    <submittedName>
        <fullName evidence="5">Helix-turn-helix transcriptional regulator</fullName>
    </submittedName>
</protein>
<dbReference type="Gene3D" id="1.10.10.10">
    <property type="entry name" value="Winged helix-like DNA-binding domain superfamily/Winged helix DNA-binding domain"/>
    <property type="match status" value="1"/>
</dbReference>
<dbReference type="InterPro" id="IPR036388">
    <property type="entry name" value="WH-like_DNA-bd_sf"/>
</dbReference>
<sequence length="94" mass="10891">MLEYIIGCKWSMRILGLIQEGVDRPGAITRSLDGLTTKVLNACLHKMVDFDILERIAFPEVPPRVEYKFTQFGLLFLEILDKVRELEKKRHISS</sequence>
<comment type="caution">
    <text evidence="5">The sequence shown here is derived from an EMBL/GenBank/DDBJ whole genome shotgun (WGS) entry which is preliminary data.</text>
</comment>
<evidence type="ECO:0000256" key="2">
    <source>
        <dbReference type="ARBA" id="ARBA00023125"/>
    </source>
</evidence>
<dbReference type="PANTHER" id="PTHR33204:SF37">
    <property type="entry name" value="HTH-TYPE TRANSCRIPTIONAL REGULATOR YODB"/>
    <property type="match status" value="1"/>
</dbReference>
<dbReference type="Pfam" id="PF01638">
    <property type="entry name" value="HxlR"/>
    <property type="match status" value="1"/>
</dbReference>